<name>A0A9Q1QEY3_9CARY</name>
<keyword evidence="4" id="KW-0804">Transcription</keyword>
<dbReference type="EMBL" id="JAKOGI010000232">
    <property type="protein sequence ID" value="KAJ8439036.1"/>
    <property type="molecule type" value="Genomic_DNA"/>
</dbReference>
<evidence type="ECO:0000256" key="2">
    <source>
        <dbReference type="ARBA" id="ARBA00011038"/>
    </source>
</evidence>
<dbReference type="GO" id="GO:0005666">
    <property type="term" value="C:RNA polymerase III complex"/>
    <property type="evidence" value="ECO:0007669"/>
    <property type="project" value="InterPro"/>
</dbReference>
<evidence type="ECO:0000256" key="5">
    <source>
        <dbReference type="ARBA" id="ARBA00023242"/>
    </source>
</evidence>
<comment type="caution">
    <text evidence="6">The sequence shown here is derived from an EMBL/GenBank/DDBJ whole genome shotgun (WGS) entry which is preliminary data.</text>
</comment>
<dbReference type="InterPro" id="IPR036390">
    <property type="entry name" value="WH_DNA-bd_sf"/>
</dbReference>
<comment type="similarity">
    <text evidence="2">Belongs to the eukaryotic RPC34/RPC39 RNA polymerase subunit family.</text>
</comment>
<dbReference type="InterPro" id="IPR016049">
    <property type="entry name" value="RNA_pol_Rpc34-like"/>
</dbReference>
<organism evidence="6 7">
    <name type="scientific">Carnegiea gigantea</name>
    <dbReference type="NCBI Taxonomy" id="171969"/>
    <lineage>
        <taxon>Eukaryota</taxon>
        <taxon>Viridiplantae</taxon>
        <taxon>Streptophyta</taxon>
        <taxon>Embryophyta</taxon>
        <taxon>Tracheophyta</taxon>
        <taxon>Spermatophyta</taxon>
        <taxon>Magnoliopsida</taxon>
        <taxon>eudicotyledons</taxon>
        <taxon>Gunneridae</taxon>
        <taxon>Pentapetalae</taxon>
        <taxon>Caryophyllales</taxon>
        <taxon>Cactineae</taxon>
        <taxon>Cactaceae</taxon>
        <taxon>Cactoideae</taxon>
        <taxon>Echinocereeae</taxon>
        <taxon>Carnegiea</taxon>
    </lineage>
</organism>
<evidence type="ECO:0000313" key="6">
    <source>
        <dbReference type="EMBL" id="KAJ8439036.1"/>
    </source>
</evidence>
<dbReference type="GO" id="GO:0006383">
    <property type="term" value="P:transcription by RNA polymerase III"/>
    <property type="evidence" value="ECO:0007669"/>
    <property type="project" value="InterPro"/>
</dbReference>
<keyword evidence="5" id="KW-0539">Nucleus</keyword>
<accession>A0A9Q1QEY3</accession>
<keyword evidence="7" id="KW-1185">Reference proteome</keyword>
<dbReference type="Pfam" id="PF05158">
    <property type="entry name" value="RNA_pol_Rpc34"/>
    <property type="match status" value="1"/>
</dbReference>
<dbReference type="InterPro" id="IPR036388">
    <property type="entry name" value="WH-like_DNA-bd_sf"/>
</dbReference>
<evidence type="ECO:0000313" key="7">
    <source>
        <dbReference type="Proteomes" id="UP001153076"/>
    </source>
</evidence>
<evidence type="ECO:0000256" key="1">
    <source>
        <dbReference type="ARBA" id="ARBA00004123"/>
    </source>
</evidence>
<dbReference type="OrthoDB" id="613763at2759"/>
<dbReference type="AlphaFoldDB" id="A0A9Q1QEY3"/>
<dbReference type="Proteomes" id="UP001153076">
    <property type="component" value="Unassembled WGS sequence"/>
</dbReference>
<dbReference type="InterPro" id="IPR007832">
    <property type="entry name" value="RNA_pol_Rpc34"/>
</dbReference>
<sequence>MGIVKTDITKELKMTIPKVTNSIKSLQTKQMIKEVPDIQCKGKKRLLAAEFEPSKDLTGGVWYDNGRLDTHLIETLKQVSLKALADQKIATPDGIRHFLNRVMTGDLTVDQVKEILDNLILEKKIVKVRSNGLGEFAAFPMGADCYKLKQREEKVGAMASIPCEICTVHGSEGTLLSEHWVSVKEESMSIFKDHIANCLSHLLIFLRNNLRAFQEGKMKSETSQTQETKMMVFV</sequence>
<dbReference type="SUPFAM" id="SSF46785">
    <property type="entry name" value="Winged helix' DNA-binding domain"/>
    <property type="match status" value="1"/>
</dbReference>
<gene>
    <name evidence="6" type="ORF">Cgig2_014456</name>
</gene>
<protein>
    <recommendedName>
        <fullName evidence="8">DNA-directed RNA polymerase III subunit RPC6</fullName>
    </recommendedName>
</protein>
<dbReference type="PANTHER" id="PTHR12780">
    <property type="entry name" value="RNA POLYMERASE III DNA DIRECTED , 39KD SUBUNIT-RELATED"/>
    <property type="match status" value="1"/>
</dbReference>
<evidence type="ECO:0000256" key="4">
    <source>
        <dbReference type="ARBA" id="ARBA00023163"/>
    </source>
</evidence>
<dbReference type="Gene3D" id="1.10.10.10">
    <property type="entry name" value="Winged helix-like DNA-binding domain superfamily/Winged helix DNA-binding domain"/>
    <property type="match status" value="1"/>
</dbReference>
<keyword evidence="3" id="KW-0240">DNA-directed RNA polymerase</keyword>
<comment type="subcellular location">
    <subcellularLocation>
        <location evidence="1">Nucleus</location>
    </subcellularLocation>
</comment>
<evidence type="ECO:0000256" key="3">
    <source>
        <dbReference type="ARBA" id="ARBA00022478"/>
    </source>
</evidence>
<proteinExistence type="inferred from homology"/>
<evidence type="ECO:0008006" key="8">
    <source>
        <dbReference type="Google" id="ProtNLM"/>
    </source>
</evidence>
<reference evidence="6" key="1">
    <citation type="submission" date="2022-04" db="EMBL/GenBank/DDBJ databases">
        <title>Carnegiea gigantea Genome sequencing and assembly v2.</title>
        <authorList>
            <person name="Copetti D."/>
            <person name="Sanderson M.J."/>
            <person name="Burquez A."/>
            <person name="Wojciechowski M.F."/>
        </authorList>
    </citation>
    <scope>NUCLEOTIDE SEQUENCE</scope>
    <source>
        <strain evidence="6">SGP5-SGP5p</strain>
        <tissue evidence="6">Aerial part</tissue>
    </source>
</reference>